<keyword evidence="3 8" id="KW-0812">Transmembrane</keyword>
<dbReference type="EMBL" id="MU001499">
    <property type="protein sequence ID" value="KAF2445798.1"/>
    <property type="molecule type" value="Genomic_DNA"/>
</dbReference>
<dbReference type="Gene3D" id="1.10.10.1180">
    <property type="entry name" value="MAN1, winged-helix domain"/>
    <property type="match status" value="1"/>
</dbReference>
<feature type="domain" description="Man1/Src1-like C-terminal" evidence="9">
    <location>
        <begin position="320"/>
        <end position="647"/>
    </location>
</feature>
<evidence type="ECO:0000256" key="1">
    <source>
        <dbReference type="ARBA" id="ARBA00004540"/>
    </source>
</evidence>
<dbReference type="GO" id="GO:0034399">
    <property type="term" value="C:nuclear periphery"/>
    <property type="evidence" value="ECO:0007669"/>
    <property type="project" value="TreeGrafter"/>
</dbReference>
<dbReference type="InterPro" id="IPR036361">
    <property type="entry name" value="SAP_dom_sf"/>
</dbReference>
<feature type="compositionally biased region" description="Low complexity" evidence="7">
    <location>
        <begin position="75"/>
        <end position="86"/>
    </location>
</feature>
<feature type="compositionally biased region" description="Basic and acidic residues" evidence="7">
    <location>
        <begin position="679"/>
        <end position="696"/>
    </location>
</feature>
<evidence type="ECO:0000259" key="9">
    <source>
        <dbReference type="Pfam" id="PF09402"/>
    </source>
</evidence>
<dbReference type="InterPro" id="IPR041885">
    <property type="entry name" value="MAN1_winged_helix_dom"/>
</dbReference>
<evidence type="ECO:0000256" key="6">
    <source>
        <dbReference type="ARBA" id="ARBA00023242"/>
    </source>
</evidence>
<evidence type="ECO:0000256" key="2">
    <source>
        <dbReference type="ARBA" id="ARBA00022553"/>
    </source>
</evidence>
<feature type="domain" description="HeH/LEM" evidence="10">
    <location>
        <begin position="17"/>
        <end position="49"/>
    </location>
</feature>
<evidence type="ECO:0000256" key="7">
    <source>
        <dbReference type="SAM" id="MobiDB-lite"/>
    </source>
</evidence>
<feature type="region of interest" description="Disordered" evidence="7">
    <location>
        <begin position="655"/>
        <end position="696"/>
    </location>
</feature>
<evidence type="ECO:0000313" key="11">
    <source>
        <dbReference type="EMBL" id="KAF2445798.1"/>
    </source>
</evidence>
<keyword evidence="5 8" id="KW-0472">Membrane</keyword>
<dbReference type="PANTHER" id="PTHR47808:SF2">
    <property type="entry name" value="LEM DOMAIN-CONTAINING PROTEIN 2"/>
    <property type="match status" value="1"/>
</dbReference>
<dbReference type="InterPro" id="IPR018996">
    <property type="entry name" value="Man1/Src1-like_C"/>
</dbReference>
<reference evidence="11" key="1">
    <citation type="journal article" date="2020" name="Stud. Mycol.">
        <title>101 Dothideomycetes genomes: a test case for predicting lifestyles and emergence of pathogens.</title>
        <authorList>
            <person name="Haridas S."/>
            <person name="Albert R."/>
            <person name="Binder M."/>
            <person name="Bloem J."/>
            <person name="Labutti K."/>
            <person name="Salamov A."/>
            <person name="Andreopoulos B."/>
            <person name="Baker S."/>
            <person name="Barry K."/>
            <person name="Bills G."/>
            <person name="Bluhm B."/>
            <person name="Cannon C."/>
            <person name="Castanera R."/>
            <person name="Culley D."/>
            <person name="Daum C."/>
            <person name="Ezra D."/>
            <person name="Gonzalez J."/>
            <person name="Henrissat B."/>
            <person name="Kuo A."/>
            <person name="Liang C."/>
            <person name="Lipzen A."/>
            <person name="Lutzoni F."/>
            <person name="Magnuson J."/>
            <person name="Mondo S."/>
            <person name="Nolan M."/>
            <person name="Ohm R."/>
            <person name="Pangilinan J."/>
            <person name="Park H.-J."/>
            <person name="Ramirez L."/>
            <person name="Alfaro M."/>
            <person name="Sun H."/>
            <person name="Tritt A."/>
            <person name="Yoshinaga Y."/>
            <person name="Zwiers L.-H."/>
            <person name="Turgeon B."/>
            <person name="Goodwin S."/>
            <person name="Spatafora J."/>
            <person name="Crous P."/>
            <person name="Grigoriev I."/>
        </authorList>
    </citation>
    <scope>NUCLEOTIDE SEQUENCE</scope>
    <source>
        <strain evidence="11">CBS 690.94</strain>
    </source>
</reference>
<accession>A0A9P4PM32</accession>
<evidence type="ECO:0000313" key="12">
    <source>
        <dbReference type="Proteomes" id="UP000799764"/>
    </source>
</evidence>
<dbReference type="InterPro" id="IPR044780">
    <property type="entry name" value="Heh2/Src1"/>
</dbReference>
<dbReference type="CDD" id="cd12935">
    <property type="entry name" value="LEM_like"/>
    <property type="match status" value="1"/>
</dbReference>
<dbReference type="Pfam" id="PF12949">
    <property type="entry name" value="HeH"/>
    <property type="match status" value="1"/>
</dbReference>
<dbReference type="GO" id="GO:0005637">
    <property type="term" value="C:nuclear inner membrane"/>
    <property type="evidence" value="ECO:0007669"/>
    <property type="project" value="UniProtKB-SubCell"/>
</dbReference>
<protein>
    <submittedName>
        <fullName evidence="11">Sister chromatid separation protein-like protein</fullName>
    </submittedName>
</protein>
<dbReference type="OrthoDB" id="2503928at2759"/>
<evidence type="ECO:0000256" key="3">
    <source>
        <dbReference type="ARBA" id="ARBA00022692"/>
    </source>
</evidence>
<dbReference type="InterPro" id="IPR025856">
    <property type="entry name" value="HeH/LEM_domain"/>
</dbReference>
<dbReference type="Pfam" id="PF09402">
    <property type="entry name" value="MSC"/>
    <property type="match status" value="1"/>
</dbReference>
<dbReference type="PANTHER" id="PTHR47808">
    <property type="entry name" value="INNER NUCLEAR MEMBRANE PROTEIN HEH2-RELATED"/>
    <property type="match status" value="1"/>
</dbReference>
<name>A0A9P4PM32_9PLEO</name>
<dbReference type="GO" id="GO:0071763">
    <property type="term" value="P:nuclear membrane organization"/>
    <property type="evidence" value="ECO:0007669"/>
    <property type="project" value="TreeGrafter"/>
</dbReference>
<sequence>MADARGEYWYLDDGVEPTKITVPELRSILLKHGVHYPASAKKPALVELFIVNVLPQATKIQRQAARTVRSTRGIVDVPSSASTTTTDDADDDTLVPPPPIARPTSRRRTRATTAEQEEEEPAPAYTPARRAKTPSRTVPNKHARDVDADADGQPAHQRTRKSLAPQIKEPTPDPEAWHRPTADSPFTQENPFQSGSSPPGPESHARDRRRKTMGFEHKERRKSDANRRRTFQPQASHQDDGVVVPTRKTFDMPVTRVKKETAVVAMPDSGDEGEEYTPEEQLELVRERAKNGEMDILPPRRRGNPSKTASTVQAFLLTFFATAFAVLGGVWREEKFAIGFCNTGSVVPTAIAGVEIPEFATGFLPQCEPCPPHAYCYPKLQVECEKDFIKKPHPLSFGGSLPLPPTCEPDTEKTRKVTQVADHAVQMLRQRRAQYECGEEDAKGNVVQSPEVSVSDLKVGLLARKGKSLSNAEFEDLFSKALGEIPGRQEVVEQSDGTTGERRLASTSLAELTLACSIRRSLRESLERHLLQIVGLILFIASGAYGKHAITSNRALEARAKQLASDVFDRLANQSALAHQEPGAYQDRGLSMNQLRDDVLRNEFSSSRRMNLWKRVQKKVEHNSNIRAAVREGASGDVTRMWEWIGPVRLLEDGYSSGKRDGGRRSLGWASTPGSSPPETKEMKGGQRWDDGHPQY</sequence>
<feature type="compositionally biased region" description="Basic and acidic residues" evidence="7">
    <location>
        <begin position="213"/>
        <end position="227"/>
    </location>
</feature>
<feature type="transmembrane region" description="Helical" evidence="8">
    <location>
        <begin position="312"/>
        <end position="331"/>
    </location>
</feature>
<organism evidence="11 12">
    <name type="scientific">Karstenula rhodostoma CBS 690.94</name>
    <dbReference type="NCBI Taxonomy" id="1392251"/>
    <lineage>
        <taxon>Eukaryota</taxon>
        <taxon>Fungi</taxon>
        <taxon>Dikarya</taxon>
        <taxon>Ascomycota</taxon>
        <taxon>Pezizomycotina</taxon>
        <taxon>Dothideomycetes</taxon>
        <taxon>Pleosporomycetidae</taxon>
        <taxon>Pleosporales</taxon>
        <taxon>Massarineae</taxon>
        <taxon>Didymosphaeriaceae</taxon>
        <taxon>Karstenula</taxon>
    </lineage>
</organism>
<evidence type="ECO:0000259" key="10">
    <source>
        <dbReference type="Pfam" id="PF12949"/>
    </source>
</evidence>
<feature type="compositionally biased region" description="Polar residues" evidence="7">
    <location>
        <begin position="184"/>
        <end position="197"/>
    </location>
</feature>
<evidence type="ECO:0000256" key="5">
    <source>
        <dbReference type="ARBA" id="ARBA00023136"/>
    </source>
</evidence>
<keyword evidence="12" id="KW-1185">Reference proteome</keyword>
<comment type="subcellular location">
    <subcellularLocation>
        <location evidence="1">Nucleus inner membrane</location>
    </subcellularLocation>
</comment>
<dbReference type="GO" id="GO:0003682">
    <property type="term" value="F:chromatin binding"/>
    <property type="evidence" value="ECO:0007669"/>
    <property type="project" value="InterPro"/>
</dbReference>
<proteinExistence type="predicted"/>
<gene>
    <name evidence="11" type="ORF">P171DRAFT_472470</name>
</gene>
<feature type="region of interest" description="Disordered" evidence="7">
    <location>
        <begin position="66"/>
        <end position="239"/>
    </location>
</feature>
<keyword evidence="2" id="KW-0597">Phosphoprotein</keyword>
<dbReference type="AlphaFoldDB" id="A0A9P4PM32"/>
<keyword evidence="6" id="KW-0539">Nucleus</keyword>
<dbReference type="GO" id="GO:0005783">
    <property type="term" value="C:endoplasmic reticulum"/>
    <property type="evidence" value="ECO:0007669"/>
    <property type="project" value="TreeGrafter"/>
</dbReference>
<dbReference type="Proteomes" id="UP000799764">
    <property type="component" value="Unassembled WGS sequence"/>
</dbReference>
<evidence type="ECO:0000256" key="4">
    <source>
        <dbReference type="ARBA" id="ARBA00022989"/>
    </source>
</evidence>
<comment type="caution">
    <text evidence="11">The sequence shown here is derived from an EMBL/GenBank/DDBJ whole genome shotgun (WGS) entry which is preliminary data.</text>
</comment>
<evidence type="ECO:0000256" key="8">
    <source>
        <dbReference type="SAM" id="Phobius"/>
    </source>
</evidence>
<dbReference type="Gene3D" id="1.10.720.30">
    <property type="entry name" value="SAP domain"/>
    <property type="match status" value="1"/>
</dbReference>
<keyword evidence="4 8" id="KW-1133">Transmembrane helix</keyword>